<organism evidence="5 6">
    <name type="scientific">Vreelandella neptunia</name>
    <dbReference type="NCBI Taxonomy" id="115551"/>
    <lineage>
        <taxon>Bacteria</taxon>
        <taxon>Pseudomonadati</taxon>
        <taxon>Pseudomonadota</taxon>
        <taxon>Gammaproteobacteria</taxon>
        <taxon>Oceanospirillales</taxon>
        <taxon>Halomonadaceae</taxon>
        <taxon>Vreelandella</taxon>
    </lineage>
</organism>
<keyword evidence="1" id="KW-0805">Transcription regulation</keyword>
<evidence type="ECO:0000256" key="3">
    <source>
        <dbReference type="ARBA" id="ARBA00023163"/>
    </source>
</evidence>
<dbReference type="SUPFAM" id="SSF48008">
    <property type="entry name" value="GntR ligand-binding domain-like"/>
    <property type="match status" value="1"/>
</dbReference>
<dbReference type="CDD" id="cd07377">
    <property type="entry name" value="WHTH_GntR"/>
    <property type="match status" value="1"/>
</dbReference>
<evidence type="ECO:0000313" key="5">
    <source>
        <dbReference type="EMBL" id="MCH4810542.1"/>
    </source>
</evidence>
<keyword evidence="2" id="KW-0238">DNA-binding</keyword>
<dbReference type="RefSeq" id="WP_240716846.1">
    <property type="nucleotide sequence ID" value="NZ_JAKVTW010000002.1"/>
</dbReference>
<dbReference type="SMART" id="SM00895">
    <property type="entry name" value="FCD"/>
    <property type="match status" value="1"/>
</dbReference>
<feature type="domain" description="HTH gntR-type" evidence="4">
    <location>
        <begin position="1"/>
        <end position="67"/>
    </location>
</feature>
<evidence type="ECO:0000259" key="4">
    <source>
        <dbReference type="PROSITE" id="PS50949"/>
    </source>
</evidence>
<name>A0ABS9S343_9GAMM</name>
<dbReference type="InterPro" id="IPR011711">
    <property type="entry name" value="GntR_C"/>
</dbReference>
<dbReference type="Pfam" id="PF00392">
    <property type="entry name" value="GntR"/>
    <property type="match status" value="1"/>
</dbReference>
<proteinExistence type="predicted"/>
<reference evidence="5 6" key="1">
    <citation type="submission" date="2022-03" db="EMBL/GenBank/DDBJ databases">
        <title>Genomic signatures underlying metal tolerance in selected Arctic bacterial isolates.</title>
        <authorList>
            <person name="Thomas F.A."/>
            <person name="Venkatachalam S."/>
            <person name="Krishnan K.P."/>
        </authorList>
    </citation>
    <scope>NUCLEOTIDE SEQUENCE [LARGE SCALE GENOMIC DNA]</scope>
    <source>
        <strain evidence="5 6">HM116</strain>
    </source>
</reference>
<dbReference type="InterPro" id="IPR000524">
    <property type="entry name" value="Tscrpt_reg_HTH_GntR"/>
</dbReference>
<evidence type="ECO:0000256" key="1">
    <source>
        <dbReference type="ARBA" id="ARBA00023015"/>
    </source>
</evidence>
<dbReference type="PROSITE" id="PS50949">
    <property type="entry name" value="HTH_GNTR"/>
    <property type="match status" value="1"/>
</dbReference>
<dbReference type="SMART" id="SM00345">
    <property type="entry name" value="HTH_GNTR"/>
    <property type="match status" value="1"/>
</dbReference>
<dbReference type="PRINTS" id="PR00035">
    <property type="entry name" value="HTHGNTR"/>
</dbReference>
<protein>
    <submittedName>
        <fullName evidence="5">FCD domain-containing protein</fullName>
    </submittedName>
</protein>
<dbReference type="Gene3D" id="1.20.120.530">
    <property type="entry name" value="GntR ligand-binding domain-like"/>
    <property type="match status" value="1"/>
</dbReference>
<dbReference type="Proteomes" id="UP001320609">
    <property type="component" value="Unassembled WGS sequence"/>
</dbReference>
<dbReference type="PANTHER" id="PTHR43537">
    <property type="entry name" value="TRANSCRIPTIONAL REGULATOR, GNTR FAMILY"/>
    <property type="match status" value="1"/>
</dbReference>
<accession>A0ABS9S343</accession>
<evidence type="ECO:0000313" key="6">
    <source>
        <dbReference type="Proteomes" id="UP001320609"/>
    </source>
</evidence>
<dbReference type="InterPro" id="IPR008920">
    <property type="entry name" value="TF_FadR/GntR_C"/>
</dbReference>
<dbReference type="InterPro" id="IPR036388">
    <property type="entry name" value="WH-like_DNA-bd_sf"/>
</dbReference>
<dbReference type="Gene3D" id="1.10.10.10">
    <property type="entry name" value="Winged helix-like DNA-binding domain superfamily/Winged helix DNA-binding domain"/>
    <property type="match status" value="1"/>
</dbReference>
<keyword evidence="6" id="KW-1185">Reference proteome</keyword>
<dbReference type="InterPro" id="IPR036390">
    <property type="entry name" value="WH_DNA-bd_sf"/>
</dbReference>
<dbReference type="Pfam" id="PF07729">
    <property type="entry name" value="FCD"/>
    <property type="match status" value="1"/>
</dbReference>
<sequence length="223" mass="25320">MKDFATQQLRRFLSEPQWRSGGKLPSELQLAKEIGVSRPIVRQALTTLRHEGLITSKRGSGHYFQPLDKTASNIFGSSRSIKGVSDCFRFREVIECAAAAEAARVNDEERMARIDEAAQAMKASSINEQEAFEREFAFHLAIAEATRNPYFPMTLELLKPQIQTGFEIGRFLRDIPIHTTASQVVSEHIEIVEAIHKGDASRAEKLMRNHLKRGRERFMGYED</sequence>
<evidence type="ECO:0000256" key="2">
    <source>
        <dbReference type="ARBA" id="ARBA00023125"/>
    </source>
</evidence>
<dbReference type="SUPFAM" id="SSF46785">
    <property type="entry name" value="Winged helix' DNA-binding domain"/>
    <property type="match status" value="1"/>
</dbReference>
<dbReference type="EMBL" id="JAKVTW010000002">
    <property type="protein sequence ID" value="MCH4810542.1"/>
    <property type="molecule type" value="Genomic_DNA"/>
</dbReference>
<comment type="caution">
    <text evidence="5">The sequence shown here is derived from an EMBL/GenBank/DDBJ whole genome shotgun (WGS) entry which is preliminary data.</text>
</comment>
<gene>
    <name evidence="5" type="ORF">MLE19_04280</name>
</gene>
<dbReference type="PANTHER" id="PTHR43537:SF5">
    <property type="entry name" value="UXU OPERON TRANSCRIPTIONAL REGULATOR"/>
    <property type="match status" value="1"/>
</dbReference>
<keyword evidence="3" id="KW-0804">Transcription</keyword>